<protein>
    <submittedName>
        <fullName evidence="2">Uncharacterized protein</fullName>
    </submittedName>
</protein>
<dbReference type="EMBL" id="VSRR010134657">
    <property type="protein sequence ID" value="MPD03113.1"/>
    <property type="molecule type" value="Genomic_DNA"/>
</dbReference>
<proteinExistence type="predicted"/>
<accession>A0A5B7K3N4</accession>
<comment type="caution">
    <text evidence="2">The sequence shown here is derived from an EMBL/GenBank/DDBJ whole genome shotgun (WGS) entry which is preliminary data.</text>
</comment>
<keyword evidence="3" id="KW-1185">Reference proteome</keyword>
<dbReference type="Proteomes" id="UP000324222">
    <property type="component" value="Unassembled WGS sequence"/>
</dbReference>
<feature type="compositionally biased region" description="Polar residues" evidence="1">
    <location>
        <begin position="47"/>
        <end position="60"/>
    </location>
</feature>
<evidence type="ECO:0000313" key="3">
    <source>
        <dbReference type="Proteomes" id="UP000324222"/>
    </source>
</evidence>
<feature type="region of interest" description="Disordered" evidence="1">
    <location>
        <begin position="41"/>
        <end position="60"/>
    </location>
</feature>
<gene>
    <name evidence="2" type="ORF">E2C01_098733</name>
</gene>
<sequence>MTRPQLRPRVDRIKPPRRRQTCQIKAYTGCSSEVMQMERGAGESAALTGTKQNTRSGGKR</sequence>
<name>A0A5B7K3N4_PORTR</name>
<organism evidence="2 3">
    <name type="scientific">Portunus trituberculatus</name>
    <name type="common">Swimming crab</name>
    <name type="synonym">Neptunus trituberculatus</name>
    <dbReference type="NCBI Taxonomy" id="210409"/>
    <lineage>
        <taxon>Eukaryota</taxon>
        <taxon>Metazoa</taxon>
        <taxon>Ecdysozoa</taxon>
        <taxon>Arthropoda</taxon>
        <taxon>Crustacea</taxon>
        <taxon>Multicrustacea</taxon>
        <taxon>Malacostraca</taxon>
        <taxon>Eumalacostraca</taxon>
        <taxon>Eucarida</taxon>
        <taxon>Decapoda</taxon>
        <taxon>Pleocyemata</taxon>
        <taxon>Brachyura</taxon>
        <taxon>Eubrachyura</taxon>
        <taxon>Portunoidea</taxon>
        <taxon>Portunidae</taxon>
        <taxon>Portuninae</taxon>
        <taxon>Portunus</taxon>
    </lineage>
</organism>
<evidence type="ECO:0000313" key="2">
    <source>
        <dbReference type="EMBL" id="MPD03113.1"/>
    </source>
</evidence>
<dbReference type="AlphaFoldDB" id="A0A5B7K3N4"/>
<evidence type="ECO:0000256" key="1">
    <source>
        <dbReference type="SAM" id="MobiDB-lite"/>
    </source>
</evidence>
<reference evidence="2 3" key="1">
    <citation type="submission" date="2019-05" db="EMBL/GenBank/DDBJ databases">
        <title>Another draft genome of Portunus trituberculatus and its Hox gene families provides insights of decapod evolution.</title>
        <authorList>
            <person name="Jeong J.-H."/>
            <person name="Song I."/>
            <person name="Kim S."/>
            <person name="Choi T."/>
            <person name="Kim D."/>
            <person name="Ryu S."/>
            <person name="Kim W."/>
        </authorList>
    </citation>
    <scope>NUCLEOTIDE SEQUENCE [LARGE SCALE GENOMIC DNA]</scope>
    <source>
        <tissue evidence="2">Muscle</tissue>
    </source>
</reference>